<dbReference type="InterPro" id="IPR000873">
    <property type="entry name" value="AMP-dep_synth/lig_dom"/>
</dbReference>
<dbReference type="Pfam" id="PF13193">
    <property type="entry name" value="AMP-binding_C"/>
    <property type="match status" value="2"/>
</dbReference>
<dbReference type="InterPro" id="IPR001242">
    <property type="entry name" value="Condensation_dom"/>
</dbReference>
<dbReference type="InterPro" id="IPR020806">
    <property type="entry name" value="PKS_PP-bd"/>
</dbReference>
<dbReference type="InterPro" id="IPR036736">
    <property type="entry name" value="ACP-like_sf"/>
</dbReference>
<evidence type="ECO:0000256" key="2">
    <source>
        <dbReference type="ARBA" id="ARBA00022450"/>
    </source>
</evidence>
<dbReference type="CDD" id="cd19531">
    <property type="entry name" value="LCL_NRPS-like"/>
    <property type="match status" value="2"/>
</dbReference>
<sequence length="2178" mass="233359">MESLVHDEIRPRHDESGESPLSPGQERMWFLDRLDRAGETAGAPRTAGPGGAAHNVFVAEILRGPLDTGALGRALTEITARHEVLRSRCPSRDGAPVQVVGDGPELELLDLTGLPEDGRVAEACRLGRERIERRFDLEHEPPVRMTLMRLSEREHALCAVFHHIAVDGWSVGVFLKELAALYGAFLAGEPSPLPPLPIQYADFARWQRERLDGLAEEHLGHWRKALADPPTLELPTDRPRPPVRTANGGYVTLSLPAPVSDAVDRLARQARCTPFITMLTAYLVLLSRYSGQRDICVGTPVASRGRPELEPLIGLFLNTLVIRGDLSGDPTFQEMLRRVRSAALSAYSRDEFPFDRLVGELNLPRDLSRTPLFQAQIVQHDYAGIRSALPGITVEPLDVVIRPAAFDLSLEFGRRNGRLDLDLVYNSDLFDRSTAERMLGHLATMLARAAEDPARRLSEIARLDEAERERLLTAWNDTAAPRPETTLHDLVTGEPGAIAASCEGRSVTYAELETAANRLANRLRREGVRPGVLVAVCAGRSLETLTALLAVAKAGGAYVPLDPDYPADRLSYVLEDSGAALLLTEERLRGLFPHGAVPALLIEDPEAFAAEPGSPPPPLATPGDLVYVLYTSGSTGRPKGVAIEHRALVNLLLAMGEVLDAGPDHRWLALTSLSFDISALELYLPLVTGGQVTVAGSAEASDASALVRLASEHAVTHVQATPSGWQAMLDAGFARPSVVALTGGEALPPALARALRSRVRALWNVYGPTETTIWSTFAPVSEEPGTVTIGGPLANTRVYVLDEEFEPVPVGVVGELFIAGTGLARGYLNRPALTAERFPTDPFGPPGTRMYRTGDHVRWRADGRIEYLGRADGQVKLRGHRIELGEIEAVLETHPGVSRAVAAVVDDTLVAYVVGDPEGLREHAARTLPAIMVPAVVVRLPAMPLTPNGKIDRKALPAPDRSPTGRGRAPRTSLERQVAEVFAEVLGLDGPRAAGTGAEERGAAGLGVDDDFFTLGGHSLLAVKVVARMAALLGTEIPIRDLFTRPTVAAFAAAVQERMGEGAGGDASPAPGPRPPGTPAPLSPAQERLWFLHRLDPADASYNMYNVWRLGGALDAGALARALRDLAERHEILRTRYPDADGHPVAVAVPDGGPVIEYIDLLAGERAGEPVTGLRAEETARRLVAERTNAPFDLTAAPPFRVTLIRLAEDDHVLCSVLHHIAGDGWSLNVMGDDLTALYAAHRDGTAPGLAALPLQYGDVAFWQRGRDDGAALAYWRDRLADPPVLELPLDRPRPRVPAHAGGFHSFRLPAGLSADLERLGQEHGATLFMVLLAAYQVLLARHTGQDDVTVGSPAAGRDHVAFEPVVGYFANTLVLRGDLSGDPSFADLLRRTRTTVLEALAHQDVPFERLLTELDVERDLSRTPLFQTMVILHTQDEEGEPRTTFADLSLEYFDAGFRQAKFDLMLEGRRDADGLSLALGYDAELFEAETVAALAGRFAVLCGAIAADPGRALSALPSRTAGDDARLRELEETEPCPASPLVPALIGEATAAHPDAAAVSCGSETVTYAALERRVAALAALLRERGAGREAVVAVRLERSIDAMAALLAVWRSGAAYLPVDPELPEERTGLLLADSGAVLLVTSATVGAPPPSDVPVLLLDEPPSAEGTPPLEGPPSADGTPPGTLPGAEGPGGPEHVRGDDAAYVIYTSGSTGVPKGVVVEHRALAARVAWMREDYGLGPGDRVVQFASLSFDAHAEEVYPALASGATLELLPGGAVTLPEVLAGPRGDGVTVLDLPTAYWHRLVDQIDEVAWPARLRLVILGGEQVHASAVARWRERFGDRVRLVNTYGPTEATIIATAADLGPAGTGERPPIGRPIAGTLAVVADARGHRVPPGAPGELLLGGAGLARGYLNRPDLTAERFVTARHGGDLHPAGDAVHYGGDLHPAGDAVRHGEDRLYRTGDRVRWRPDGQLEFLGRLDDQMKVRGYRIEPGEIEERLLACPGVRQAAVTARDDRLVAYVAGSAEPEELRRRLAEGLAPYMVPEVWVTLPALPVTSGGKIDRRALPAPDFDGDRPFTAPRTDAEELVAKVWQEALGVGRVGAFDDFFALGGHSLLIVRVGARLRASIGIDVPIRTLFVNRTVADLAVAVEQLLIEELSELTDEEAARLLETETP</sequence>
<dbReference type="GO" id="GO:0008610">
    <property type="term" value="P:lipid biosynthetic process"/>
    <property type="evidence" value="ECO:0007669"/>
    <property type="project" value="UniProtKB-ARBA"/>
</dbReference>
<dbReference type="Pfam" id="PF00668">
    <property type="entry name" value="Condensation"/>
    <property type="match status" value="2"/>
</dbReference>
<dbReference type="InterPro" id="IPR023213">
    <property type="entry name" value="CAT-like_dom_sf"/>
</dbReference>
<dbReference type="InterPro" id="IPR010071">
    <property type="entry name" value="AA_adenyl_dom"/>
</dbReference>
<dbReference type="SUPFAM" id="SSF56801">
    <property type="entry name" value="Acetyl-CoA synthetase-like"/>
    <property type="match status" value="2"/>
</dbReference>
<dbReference type="FunFam" id="2.30.38.10:FF:000001">
    <property type="entry name" value="Non-ribosomal peptide synthetase PvdI"/>
    <property type="match status" value="1"/>
</dbReference>
<dbReference type="GO" id="GO:0044550">
    <property type="term" value="P:secondary metabolite biosynthetic process"/>
    <property type="evidence" value="ECO:0007669"/>
    <property type="project" value="TreeGrafter"/>
</dbReference>
<dbReference type="Gene3D" id="3.30.559.10">
    <property type="entry name" value="Chloramphenicol acetyltransferase-like domain"/>
    <property type="match status" value="2"/>
</dbReference>
<dbReference type="Gene3D" id="3.40.50.980">
    <property type="match status" value="4"/>
</dbReference>
<feature type="region of interest" description="Disordered" evidence="4">
    <location>
        <begin position="1"/>
        <end position="25"/>
    </location>
</feature>
<dbReference type="InterPro" id="IPR009081">
    <property type="entry name" value="PP-bd_ACP"/>
</dbReference>
<dbReference type="CDD" id="cd05930">
    <property type="entry name" value="A_NRPS"/>
    <property type="match status" value="1"/>
</dbReference>
<dbReference type="InterPro" id="IPR029058">
    <property type="entry name" value="AB_hydrolase_fold"/>
</dbReference>
<name>A0A8J3W7J2_9ACTN</name>
<dbReference type="SUPFAM" id="SSF47336">
    <property type="entry name" value="ACP-like"/>
    <property type="match status" value="2"/>
</dbReference>
<dbReference type="Gene3D" id="3.40.50.1820">
    <property type="entry name" value="alpha/beta hydrolase"/>
    <property type="match status" value="1"/>
</dbReference>
<dbReference type="PROSITE" id="PS00455">
    <property type="entry name" value="AMP_BINDING"/>
    <property type="match status" value="2"/>
</dbReference>
<dbReference type="Gene3D" id="2.30.38.10">
    <property type="entry name" value="Luciferase, Domain 3"/>
    <property type="match status" value="2"/>
</dbReference>
<dbReference type="Pfam" id="PF00501">
    <property type="entry name" value="AMP-binding"/>
    <property type="match status" value="2"/>
</dbReference>
<dbReference type="GO" id="GO:0005829">
    <property type="term" value="C:cytosol"/>
    <property type="evidence" value="ECO:0007669"/>
    <property type="project" value="TreeGrafter"/>
</dbReference>
<organism evidence="6 7">
    <name type="scientific">Planobispora longispora</name>
    <dbReference type="NCBI Taxonomy" id="28887"/>
    <lineage>
        <taxon>Bacteria</taxon>
        <taxon>Bacillati</taxon>
        <taxon>Actinomycetota</taxon>
        <taxon>Actinomycetes</taxon>
        <taxon>Streptosporangiales</taxon>
        <taxon>Streptosporangiaceae</taxon>
        <taxon>Planobispora</taxon>
    </lineage>
</organism>
<evidence type="ECO:0000313" key="7">
    <source>
        <dbReference type="Proteomes" id="UP000616724"/>
    </source>
</evidence>
<keyword evidence="2" id="KW-0596">Phosphopantetheine</keyword>
<dbReference type="GO" id="GO:0031177">
    <property type="term" value="F:phosphopantetheine binding"/>
    <property type="evidence" value="ECO:0007669"/>
    <property type="project" value="InterPro"/>
</dbReference>
<feature type="region of interest" description="Disordered" evidence="4">
    <location>
        <begin position="1653"/>
        <end position="1701"/>
    </location>
</feature>
<dbReference type="RefSeq" id="WP_203893374.1">
    <property type="nucleotide sequence ID" value="NZ_BOOH01000044.1"/>
</dbReference>
<reference evidence="6 7" key="1">
    <citation type="submission" date="2021-01" db="EMBL/GenBank/DDBJ databases">
        <title>Whole genome shotgun sequence of Planobispora longispora NBRC 13918.</title>
        <authorList>
            <person name="Komaki H."/>
            <person name="Tamura T."/>
        </authorList>
    </citation>
    <scope>NUCLEOTIDE SEQUENCE [LARGE SCALE GENOMIC DNA]</scope>
    <source>
        <strain evidence="6 7">NBRC 13918</strain>
    </source>
</reference>
<keyword evidence="3" id="KW-0597">Phosphoprotein</keyword>
<dbReference type="Gene3D" id="1.10.1200.10">
    <property type="entry name" value="ACP-like"/>
    <property type="match status" value="1"/>
</dbReference>
<feature type="compositionally biased region" description="Pro residues" evidence="4">
    <location>
        <begin position="1070"/>
        <end position="1082"/>
    </location>
</feature>
<dbReference type="InterPro" id="IPR025110">
    <property type="entry name" value="AMP-bd_C"/>
</dbReference>
<dbReference type="Gene3D" id="3.30.559.30">
    <property type="entry name" value="Nonribosomal peptide synthetase, condensation domain"/>
    <property type="match status" value="2"/>
</dbReference>
<dbReference type="FunFam" id="3.40.50.12780:FF:000012">
    <property type="entry name" value="Non-ribosomal peptide synthetase"/>
    <property type="match status" value="1"/>
</dbReference>
<dbReference type="InterPro" id="IPR045851">
    <property type="entry name" value="AMP-bd_C_sf"/>
</dbReference>
<dbReference type="NCBIfam" id="TIGR01733">
    <property type="entry name" value="AA-adenyl-dom"/>
    <property type="match status" value="2"/>
</dbReference>
<feature type="region of interest" description="Disordered" evidence="4">
    <location>
        <begin position="1059"/>
        <end position="1083"/>
    </location>
</feature>
<evidence type="ECO:0000259" key="5">
    <source>
        <dbReference type="PROSITE" id="PS50075"/>
    </source>
</evidence>
<evidence type="ECO:0000256" key="4">
    <source>
        <dbReference type="SAM" id="MobiDB-lite"/>
    </source>
</evidence>
<feature type="domain" description="Carrier" evidence="5">
    <location>
        <begin position="2082"/>
        <end position="2157"/>
    </location>
</feature>
<dbReference type="GO" id="GO:0043041">
    <property type="term" value="P:amino acid activation for nonribosomal peptide biosynthetic process"/>
    <property type="evidence" value="ECO:0007669"/>
    <property type="project" value="TreeGrafter"/>
</dbReference>
<keyword evidence="7" id="KW-1185">Reference proteome</keyword>
<feature type="compositionally biased region" description="Basic and acidic residues" evidence="4">
    <location>
        <begin position="1"/>
        <end position="16"/>
    </location>
</feature>
<evidence type="ECO:0000313" key="6">
    <source>
        <dbReference type="EMBL" id="GIH78890.1"/>
    </source>
</evidence>
<dbReference type="PROSITE" id="PS00012">
    <property type="entry name" value="PHOSPHOPANTETHEINE"/>
    <property type="match status" value="2"/>
</dbReference>
<protein>
    <recommendedName>
        <fullName evidence="5">Carrier domain-containing protein</fullName>
    </recommendedName>
</protein>
<dbReference type="SMART" id="SM00823">
    <property type="entry name" value="PKS_PP"/>
    <property type="match status" value="2"/>
</dbReference>
<dbReference type="PROSITE" id="PS50075">
    <property type="entry name" value="CARRIER"/>
    <property type="match status" value="2"/>
</dbReference>
<dbReference type="Pfam" id="PF00550">
    <property type="entry name" value="PP-binding"/>
    <property type="match status" value="2"/>
</dbReference>
<dbReference type="PANTHER" id="PTHR45527">
    <property type="entry name" value="NONRIBOSOMAL PEPTIDE SYNTHETASE"/>
    <property type="match status" value="1"/>
</dbReference>
<evidence type="ECO:0000256" key="3">
    <source>
        <dbReference type="ARBA" id="ARBA00022553"/>
    </source>
</evidence>
<dbReference type="PANTHER" id="PTHR45527:SF1">
    <property type="entry name" value="FATTY ACID SYNTHASE"/>
    <property type="match status" value="1"/>
</dbReference>
<dbReference type="Proteomes" id="UP000616724">
    <property type="component" value="Unassembled WGS sequence"/>
</dbReference>
<comment type="cofactor">
    <cofactor evidence="1">
        <name>pantetheine 4'-phosphate</name>
        <dbReference type="ChEBI" id="CHEBI:47942"/>
    </cofactor>
</comment>
<dbReference type="FunFam" id="3.40.50.980:FF:000001">
    <property type="entry name" value="Non-ribosomal peptide synthetase"/>
    <property type="match status" value="1"/>
</dbReference>
<proteinExistence type="predicted"/>
<dbReference type="InterPro" id="IPR020845">
    <property type="entry name" value="AMP-binding_CS"/>
</dbReference>
<dbReference type="SUPFAM" id="SSF52777">
    <property type="entry name" value="CoA-dependent acyltransferases"/>
    <property type="match status" value="4"/>
</dbReference>
<dbReference type="InterPro" id="IPR006162">
    <property type="entry name" value="Ppantetheine_attach_site"/>
</dbReference>
<dbReference type="GO" id="GO:0003824">
    <property type="term" value="F:catalytic activity"/>
    <property type="evidence" value="ECO:0007669"/>
    <property type="project" value="InterPro"/>
</dbReference>
<dbReference type="FunFam" id="1.10.1200.10:FF:000005">
    <property type="entry name" value="Nonribosomal peptide synthetase 1"/>
    <property type="match status" value="1"/>
</dbReference>
<accession>A0A8J3W7J2</accession>
<comment type="caution">
    <text evidence="6">The sequence shown here is derived from an EMBL/GenBank/DDBJ whole genome shotgun (WGS) entry which is preliminary data.</text>
</comment>
<evidence type="ECO:0000256" key="1">
    <source>
        <dbReference type="ARBA" id="ARBA00001957"/>
    </source>
</evidence>
<gene>
    <name evidence="6" type="ORF">Plo01_53190</name>
</gene>
<feature type="region of interest" description="Disordered" evidence="4">
    <location>
        <begin position="949"/>
        <end position="974"/>
    </location>
</feature>
<dbReference type="CDD" id="cd12116">
    <property type="entry name" value="A_NRPS_Ta1_like"/>
    <property type="match status" value="1"/>
</dbReference>
<dbReference type="Gene3D" id="3.30.300.30">
    <property type="match status" value="2"/>
</dbReference>
<dbReference type="EMBL" id="BOOH01000044">
    <property type="protein sequence ID" value="GIH78890.1"/>
    <property type="molecule type" value="Genomic_DNA"/>
</dbReference>
<feature type="compositionally biased region" description="Low complexity" evidence="4">
    <location>
        <begin position="1656"/>
        <end position="1666"/>
    </location>
</feature>
<feature type="domain" description="Carrier" evidence="5">
    <location>
        <begin position="969"/>
        <end position="1059"/>
    </location>
</feature>